<evidence type="ECO:0000256" key="4">
    <source>
        <dbReference type="ARBA" id="ARBA00022692"/>
    </source>
</evidence>
<keyword evidence="3" id="KW-1003">Cell membrane</keyword>
<dbReference type="KEGG" id="tte:TTE1214"/>
<keyword evidence="6 7" id="KW-0472">Membrane</keyword>
<keyword evidence="5 7" id="KW-1133">Transmembrane helix</keyword>
<feature type="transmembrane region" description="Helical" evidence="7">
    <location>
        <begin position="369"/>
        <end position="389"/>
    </location>
</feature>
<name>Q8RAJ9_CALS4</name>
<protein>
    <submittedName>
        <fullName evidence="8">Na+/H+-dicarboxylate symporters</fullName>
    </submittedName>
</protein>
<feature type="transmembrane region" description="Helical" evidence="7">
    <location>
        <begin position="45"/>
        <end position="68"/>
    </location>
</feature>
<accession>Q8RAJ9</accession>
<dbReference type="HOGENOM" id="CLU_019375_7_1_9"/>
<evidence type="ECO:0000256" key="6">
    <source>
        <dbReference type="ARBA" id="ARBA00023136"/>
    </source>
</evidence>
<dbReference type="eggNOG" id="COG1301">
    <property type="taxonomic scope" value="Bacteria"/>
</dbReference>
<proteinExistence type="predicted"/>
<keyword evidence="9" id="KW-1185">Reference proteome</keyword>
<dbReference type="STRING" id="273068.TTE1214"/>
<dbReference type="GO" id="GO:0006835">
    <property type="term" value="P:dicarboxylic acid transport"/>
    <property type="evidence" value="ECO:0007669"/>
    <property type="project" value="TreeGrafter"/>
</dbReference>
<dbReference type="PANTHER" id="PTHR42865">
    <property type="entry name" value="PROTON/GLUTAMATE-ASPARTATE SYMPORTER"/>
    <property type="match status" value="1"/>
</dbReference>
<dbReference type="PRINTS" id="PR00173">
    <property type="entry name" value="EDTRNSPORT"/>
</dbReference>
<dbReference type="OrthoDB" id="9768885at2"/>
<dbReference type="SUPFAM" id="SSF118215">
    <property type="entry name" value="Proton glutamate symport protein"/>
    <property type="match status" value="1"/>
</dbReference>
<comment type="subcellular location">
    <subcellularLocation>
        <location evidence="1">Cell membrane</location>
        <topology evidence="1">Multi-pass membrane protein</topology>
    </subcellularLocation>
</comment>
<feature type="transmembrane region" description="Helical" evidence="7">
    <location>
        <begin position="234"/>
        <end position="254"/>
    </location>
</feature>
<evidence type="ECO:0000256" key="3">
    <source>
        <dbReference type="ARBA" id="ARBA00022475"/>
    </source>
</evidence>
<dbReference type="PANTHER" id="PTHR42865:SF7">
    <property type="entry name" value="PROTON_GLUTAMATE-ASPARTATE SYMPORTER"/>
    <property type="match status" value="1"/>
</dbReference>
<feature type="transmembrane region" description="Helical" evidence="7">
    <location>
        <begin position="345"/>
        <end position="363"/>
    </location>
</feature>
<evidence type="ECO:0000256" key="5">
    <source>
        <dbReference type="ARBA" id="ARBA00022989"/>
    </source>
</evidence>
<dbReference type="InterPro" id="IPR001991">
    <property type="entry name" value="Na-dicarboxylate_symporter"/>
</dbReference>
<dbReference type="Pfam" id="PF00375">
    <property type="entry name" value="SDF"/>
    <property type="match status" value="1"/>
</dbReference>
<keyword evidence="2" id="KW-0813">Transport</keyword>
<dbReference type="GO" id="GO:0015293">
    <property type="term" value="F:symporter activity"/>
    <property type="evidence" value="ECO:0007669"/>
    <property type="project" value="UniProtKB-KW"/>
</dbReference>
<keyword evidence="4 7" id="KW-0812">Transmembrane</keyword>
<organism evidence="8 9">
    <name type="scientific">Caldanaerobacter subterraneus subsp. tengcongensis (strain DSM 15242 / JCM 11007 / NBRC 100824 / MB4)</name>
    <name type="common">Thermoanaerobacter tengcongensis</name>
    <dbReference type="NCBI Taxonomy" id="273068"/>
    <lineage>
        <taxon>Bacteria</taxon>
        <taxon>Bacillati</taxon>
        <taxon>Bacillota</taxon>
        <taxon>Clostridia</taxon>
        <taxon>Thermoanaerobacterales</taxon>
        <taxon>Thermoanaerobacteraceae</taxon>
        <taxon>Caldanaerobacter</taxon>
    </lineage>
</organism>
<evidence type="ECO:0000256" key="2">
    <source>
        <dbReference type="ARBA" id="ARBA00022448"/>
    </source>
</evidence>
<evidence type="ECO:0000313" key="9">
    <source>
        <dbReference type="Proteomes" id="UP000000555"/>
    </source>
</evidence>
<dbReference type="Proteomes" id="UP000000555">
    <property type="component" value="Chromosome"/>
</dbReference>
<evidence type="ECO:0000256" key="7">
    <source>
        <dbReference type="SAM" id="Phobius"/>
    </source>
</evidence>
<dbReference type="EMBL" id="AE008691">
    <property type="protein sequence ID" value="AAM24444.1"/>
    <property type="molecule type" value="Genomic_DNA"/>
</dbReference>
<dbReference type="InterPro" id="IPR036458">
    <property type="entry name" value="Na:dicarbo_symporter_sf"/>
</dbReference>
<feature type="transmembrane region" description="Helical" evidence="7">
    <location>
        <begin position="7"/>
        <end position="25"/>
    </location>
</feature>
<reference evidence="8 9" key="1">
    <citation type="journal article" date="2002" name="Genome Res.">
        <title>A complete sequence of the T. tengcongensis genome.</title>
        <authorList>
            <person name="Bao Q."/>
            <person name="Tian Y."/>
            <person name="Li W."/>
            <person name="Xu Z."/>
            <person name="Xuan Z."/>
            <person name="Hu S."/>
            <person name="Dong W."/>
            <person name="Yang J."/>
            <person name="Chen Y."/>
            <person name="Xue Y."/>
            <person name="Xu Y."/>
            <person name="Lai X."/>
            <person name="Huang L."/>
            <person name="Dong X."/>
            <person name="Ma Y."/>
            <person name="Ling L."/>
            <person name="Tan H."/>
            <person name="Chen R."/>
            <person name="Wang J."/>
            <person name="Yu J."/>
            <person name="Yang H."/>
        </authorList>
    </citation>
    <scope>NUCLEOTIDE SEQUENCE [LARGE SCALE GENOMIC DNA]</scope>
    <source>
        <strain evidence="9">DSM 15242 / JCM 11007 / NBRC 100824 / MB4</strain>
    </source>
</reference>
<evidence type="ECO:0000313" key="8">
    <source>
        <dbReference type="EMBL" id="AAM24444.1"/>
    </source>
</evidence>
<dbReference type="Gene3D" id="1.10.3860.10">
    <property type="entry name" value="Sodium:dicarboxylate symporter"/>
    <property type="match status" value="1"/>
</dbReference>
<evidence type="ECO:0000256" key="1">
    <source>
        <dbReference type="ARBA" id="ARBA00004651"/>
    </source>
</evidence>
<feature type="transmembrane region" description="Helical" evidence="7">
    <location>
        <begin position="80"/>
        <end position="102"/>
    </location>
</feature>
<dbReference type="AlphaFoldDB" id="Q8RAJ9"/>
<dbReference type="GO" id="GO:0005886">
    <property type="term" value="C:plasma membrane"/>
    <property type="evidence" value="ECO:0007669"/>
    <property type="project" value="UniProtKB-SubCell"/>
</dbReference>
<feature type="transmembrane region" description="Helical" evidence="7">
    <location>
        <begin position="201"/>
        <end position="222"/>
    </location>
</feature>
<sequence length="429" mass="45775">MKDYQKLLTGFILGIIVGLICYYTLPIKTFPFMQWAVDIATLIGAIFLRLIFMAVIPLLTSALILGVFELSQGRALGKVAVQALVWTIVLSTIAVAIGLIGVNVVKPGVGTNFDIAAAEKQSIISITQTAETLRGLRWYQYIVNLLPQNPIESAAKALQGEIIAVMVFAAIFGWAVSIVIKEENHSFIQVMQAIFEASMGVVKLALKMAPYAIFCIVFNTTYKMGAGFLKNLGVYAAVVVVGLAIQLFVVYPFFLKVFAKKSPGEFFRGAKEPMLYAFSTSSSNATLPISLKAAEEELKLPPHIARFILTIGATANQNGTALFEGVTILFLAQVYGVDLSLSTQLLVMFAAILAGVGTAGVPAGSLPVIAALLAQVGVPPEGIGLILGIDRFLDMCRTTLNVTGDLVIAELVTTSSGERGIPTVSTTQS</sequence>
<feature type="transmembrane region" description="Helical" evidence="7">
    <location>
        <begin position="162"/>
        <end position="180"/>
    </location>
</feature>
<gene>
    <name evidence="8" type="primary">GltP</name>
    <name evidence="8" type="ordered locus">TTE1214</name>
</gene>